<name>A0AA48H940_9RHOB</name>
<evidence type="ECO:0000313" key="2">
    <source>
        <dbReference type="EMBL" id="BDW87050.1"/>
    </source>
</evidence>
<dbReference type="InterPro" id="IPR036388">
    <property type="entry name" value="WH-like_DNA-bd_sf"/>
</dbReference>
<accession>A0AA48H940</accession>
<dbReference type="InterPro" id="IPR036390">
    <property type="entry name" value="WH_DNA-bd_sf"/>
</dbReference>
<evidence type="ECO:0000313" key="3">
    <source>
        <dbReference type="Proteomes" id="UP001337723"/>
    </source>
</evidence>
<feature type="region of interest" description="Disordered" evidence="1">
    <location>
        <begin position="1"/>
        <end position="23"/>
    </location>
</feature>
<organism evidence="2 3">
    <name type="scientific">Roseicyclus marinus</name>
    <dbReference type="NCBI Taxonomy" id="2161673"/>
    <lineage>
        <taxon>Bacteria</taxon>
        <taxon>Pseudomonadati</taxon>
        <taxon>Pseudomonadota</taxon>
        <taxon>Alphaproteobacteria</taxon>
        <taxon>Rhodobacterales</taxon>
        <taxon>Roseobacteraceae</taxon>
        <taxon>Roseicyclus</taxon>
    </lineage>
</organism>
<keyword evidence="3" id="KW-1185">Reference proteome</keyword>
<dbReference type="SUPFAM" id="SSF46785">
    <property type="entry name" value="Winged helix' DNA-binding domain"/>
    <property type="match status" value="1"/>
</dbReference>
<dbReference type="KEGG" id="rmai:MACH21_32270"/>
<gene>
    <name evidence="2" type="ORF">MACH21_32270</name>
</gene>
<dbReference type="AlphaFoldDB" id="A0AA48H940"/>
<sequence>MVTRSRRFGSDVPDQTVKVDAPSDDLSPSSRVLLAVEKIAALGPMTYEALRRELGISKTATWRLVATLKESGWVRLRHGGRVIELDHRLDDIFAAAHFADAEFAPLTDAMTMVAQAHGVHVDLFATDAKGAIELYETTRRMTAAAHPIDTEDETLWLAVLAAMTGPQLDRYLQQASHTMDPDALRGLARRYRSGDPARLYWGGDGRVLFVSVRGSMGTPAALRFGARGAGVRREDLIAAFDALRGQVPALVGVSRESTVGA</sequence>
<reference evidence="2 3" key="1">
    <citation type="submission" date="2023-01" db="EMBL/GenBank/DDBJ databases">
        <title>Complete genome sequence of Roseicyclus marinus strain Dej080120_10.</title>
        <authorList>
            <person name="Ueki S."/>
            <person name="Maruyama F."/>
        </authorList>
    </citation>
    <scope>NUCLEOTIDE SEQUENCE [LARGE SCALE GENOMIC DNA]</scope>
    <source>
        <strain evidence="2 3">Dej080120_10</strain>
    </source>
</reference>
<dbReference type="Proteomes" id="UP001337723">
    <property type="component" value="Chromosome"/>
</dbReference>
<evidence type="ECO:0000256" key="1">
    <source>
        <dbReference type="SAM" id="MobiDB-lite"/>
    </source>
</evidence>
<dbReference type="RefSeq" id="WP_338273143.1">
    <property type="nucleotide sequence ID" value="NZ_AP027266.1"/>
</dbReference>
<proteinExistence type="predicted"/>
<protein>
    <submittedName>
        <fullName evidence="2">Uncharacterized protein</fullName>
    </submittedName>
</protein>
<dbReference type="Gene3D" id="1.10.10.10">
    <property type="entry name" value="Winged helix-like DNA-binding domain superfamily/Winged helix DNA-binding domain"/>
    <property type="match status" value="1"/>
</dbReference>
<dbReference type="EMBL" id="AP027266">
    <property type="protein sequence ID" value="BDW87050.1"/>
    <property type="molecule type" value="Genomic_DNA"/>
</dbReference>